<comment type="caution">
    <text evidence="1">The sequence shown here is derived from an EMBL/GenBank/DDBJ whole genome shotgun (WGS) entry which is preliminary data.</text>
</comment>
<protein>
    <submittedName>
        <fullName evidence="1">Uncharacterized protein</fullName>
    </submittedName>
</protein>
<accession>A0AAW9CTI2</accession>
<gene>
    <name evidence="1" type="ORF">C7S16_2923</name>
</gene>
<dbReference type="Proteomes" id="UP001272137">
    <property type="component" value="Unassembled WGS sequence"/>
</dbReference>
<reference evidence="1" key="1">
    <citation type="submission" date="2018-08" db="EMBL/GenBank/DDBJ databases">
        <title>Identification of Burkholderia cepacia strains that express a Burkholderia pseudomallei-like capsular polysaccharide.</title>
        <authorList>
            <person name="Burtnick M.N."/>
            <person name="Vongsouvath M."/>
            <person name="Newton P."/>
            <person name="Wuthiekanun V."/>
            <person name="Limmathurotsakul D."/>
            <person name="Brett P.J."/>
            <person name="Chantratita N."/>
            <person name="Dance D.A."/>
        </authorList>
    </citation>
    <scope>NUCLEOTIDE SEQUENCE</scope>
    <source>
        <strain evidence="1">SBXCC001</strain>
    </source>
</reference>
<proteinExistence type="predicted"/>
<evidence type="ECO:0000313" key="2">
    <source>
        <dbReference type="Proteomes" id="UP001272137"/>
    </source>
</evidence>
<dbReference type="AlphaFoldDB" id="A0AAW9CTI2"/>
<dbReference type="EMBL" id="QXCT01000002">
    <property type="protein sequence ID" value="MDW9254183.1"/>
    <property type="molecule type" value="Genomic_DNA"/>
</dbReference>
<name>A0AAW9CTI2_BURTH</name>
<organism evidence="1 2">
    <name type="scientific">Burkholderia thailandensis</name>
    <dbReference type="NCBI Taxonomy" id="57975"/>
    <lineage>
        <taxon>Bacteria</taxon>
        <taxon>Pseudomonadati</taxon>
        <taxon>Pseudomonadota</taxon>
        <taxon>Betaproteobacteria</taxon>
        <taxon>Burkholderiales</taxon>
        <taxon>Burkholderiaceae</taxon>
        <taxon>Burkholderia</taxon>
        <taxon>pseudomallei group</taxon>
    </lineage>
</organism>
<evidence type="ECO:0000313" key="1">
    <source>
        <dbReference type="EMBL" id="MDW9254183.1"/>
    </source>
</evidence>
<sequence>MRCVHVRTIRRPARGEGARYRQARGARFLGKSSVTRRAEAWRRSVPSPRSRAARVPLRRGTRCARRRLQKDDPRLPLHLPILDSKRNSNPGWTNALIVGAAIEWLVKAAAAPGRRAFATDHATRRACLSVCRQRAARARFAVRTVGSHSAEAETARVGAIIAFFRRIHALLALSWLPTII</sequence>